<proteinExistence type="predicted"/>
<dbReference type="PANTHER" id="PTHR31480">
    <property type="entry name" value="BIFUNCTIONAL LYCOPENE CYCLASE/PHYTOENE SYNTHASE"/>
    <property type="match status" value="1"/>
</dbReference>
<sequence>MTRWSTALTEAGINDPSLRRDYEAQRRLVRRFKLQEFLALRLLLPARLQPPVIAAVAFMHETDRRIDVGEVTARREALHSWGRQVKEAVEHGTSDQPTLRALADTAERHPQLSTYVQRFLDGARLEASWTGFEAESDFQAYVDAYSHPAFMLTASLVAPTAQGKRAEAFERGCRTLIEAMQRADFLADLSEDASQGRIGIPRAELAHFGLDVDDLLSPSPTSAPALEQLVQAQARAVSAGLSACRDLPDLVAVENRPFLRAFIRVQELQLEDVRSRGGKLLHEEAGASKPAALKILLQHCLAARKQQRRRL</sequence>
<accession>A0ABW1MTJ7</accession>
<dbReference type="InterPro" id="IPR002060">
    <property type="entry name" value="Squ/phyt_synthse"/>
</dbReference>
<keyword evidence="2" id="KW-1185">Reference proteome</keyword>
<name>A0ABW1MTJ7_9ACTN</name>
<dbReference type="SUPFAM" id="SSF48576">
    <property type="entry name" value="Terpenoid synthases"/>
    <property type="match status" value="1"/>
</dbReference>
<dbReference type="Gene3D" id="1.10.600.10">
    <property type="entry name" value="Farnesyl Diphosphate Synthase"/>
    <property type="match status" value="1"/>
</dbReference>
<protein>
    <submittedName>
        <fullName evidence="1">Squalene/phytoene synthase family protein</fullName>
    </submittedName>
</protein>
<dbReference type="RefSeq" id="WP_031054517.1">
    <property type="nucleotide sequence ID" value="NZ_JBHSPX010000009.1"/>
</dbReference>
<dbReference type="Proteomes" id="UP001596139">
    <property type="component" value="Unassembled WGS sequence"/>
</dbReference>
<dbReference type="InterPro" id="IPR008949">
    <property type="entry name" value="Isoprenoid_synthase_dom_sf"/>
</dbReference>
<organism evidence="1 2">
    <name type="scientific">Streptomyces ochraceiscleroticus</name>
    <dbReference type="NCBI Taxonomy" id="47761"/>
    <lineage>
        <taxon>Bacteria</taxon>
        <taxon>Bacillati</taxon>
        <taxon>Actinomycetota</taxon>
        <taxon>Actinomycetes</taxon>
        <taxon>Kitasatosporales</taxon>
        <taxon>Streptomycetaceae</taxon>
        <taxon>Streptomyces</taxon>
    </lineage>
</organism>
<gene>
    <name evidence="1" type="ORF">ACFP4F_32085</name>
</gene>
<evidence type="ECO:0000313" key="2">
    <source>
        <dbReference type="Proteomes" id="UP001596139"/>
    </source>
</evidence>
<dbReference type="Pfam" id="PF00494">
    <property type="entry name" value="SQS_PSY"/>
    <property type="match status" value="1"/>
</dbReference>
<dbReference type="EMBL" id="JBHSPX010000009">
    <property type="protein sequence ID" value="MFC6067159.1"/>
    <property type="molecule type" value="Genomic_DNA"/>
</dbReference>
<comment type="caution">
    <text evidence="1">The sequence shown here is derived from an EMBL/GenBank/DDBJ whole genome shotgun (WGS) entry which is preliminary data.</text>
</comment>
<reference evidence="2" key="1">
    <citation type="journal article" date="2019" name="Int. J. Syst. Evol. Microbiol.">
        <title>The Global Catalogue of Microorganisms (GCM) 10K type strain sequencing project: providing services to taxonomists for standard genome sequencing and annotation.</title>
        <authorList>
            <consortium name="The Broad Institute Genomics Platform"/>
            <consortium name="The Broad Institute Genome Sequencing Center for Infectious Disease"/>
            <person name="Wu L."/>
            <person name="Ma J."/>
        </authorList>
    </citation>
    <scope>NUCLEOTIDE SEQUENCE [LARGE SCALE GENOMIC DNA]</scope>
    <source>
        <strain evidence="2">CGMCC 1.15180</strain>
    </source>
</reference>
<evidence type="ECO:0000313" key="1">
    <source>
        <dbReference type="EMBL" id="MFC6067159.1"/>
    </source>
</evidence>